<evidence type="ECO:0000256" key="11">
    <source>
        <dbReference type="ARBA" id="ARBA00047273"/>
    </source>
</evidence>
<accession>A0A6B0R5G3</accession>
<dbReference type="PANTHER" id="PTHR11929:SF194">
    <property type="entry name" value="ALPHA-(1,3)-FUCOSYLTRANSFERASE 10"/>
    <property type="match status" value="1"/>
</dbReference>
<feature type="region of interest" description="Disordered" evidence="15">
    <location>
        <begin position="578"/>
        <end position="598"/>
    </location>
</feature>
<dbReference type="Proteomes" id="UP000322234">
    <property type="component" value="Unassembled WGS sequence"/>
</dbReference>
<evidence type="ECO:0000256" key="2">
    <source>
        <dbReference type="ARBA" id="ARBA00004922"/>
    </source>
</evidence>
<keyword evidence="4 14" id="KW-0328">Glycosyltransferase</keyword>
<dbReference type="AlphaFoldDB" id="A0A6B0R5G3"/>
<keyword evidence="6 14" id="KW-0812">Transmembrane</keyword>
<dbReference type="Pfam" id="PF17039">
    <property type="entry name" value="Glyco_tran_10_N"/>
    <property type="match status" value="1"/>
</dbReference>
<evidence type="ECO:0000256" key="1">
    <source>
        <dbReference type="ARBA" id="ARBA00004648"/>
    </source>
</evidence>
<name>A0A6B0R5G3_9CETA</name>
<organism evidence="18 19">
    <name type="scientific">Bos mutus</name>
    <name type="common">wild yak</name>
    <dbReference type="NCBI Taxonomy" id="72004"/>
    <lineage>
        <taxon>Eukaryota</taxon>
        <taxon>Metazoa</taxon>
        <taxon>Chordata</taxon>
        <taxon>Craniata</taxon>
        <taxon>Vertebrata</taxon>
        <taxon>Euteleostomi</taxon>
        <taxon>Mammalia</taxon>
        <taxon>Eutheria</taxon>
        <taxon>Laurasiatheria</taxon>
        <taxon>Artiodactyla</taxon>
        <taxon>Ruminantia</taxon>
        <taxon>Pecora</taxon>
        <taxon>Bovidae</taxon>
        <taxon>Bovinae</taxon>
        <taxon>Bos</taxon>
    </lineage>
</organism>
<evidence type="ECO:0000259" key="16">
    <source>
        <dbReference type="Pfam" id="PF00852"/>
    </source>
</evidence>
<feature type="transmembrane region" description="Helical" evidence="14">
    <location>
        <begin position="53"/>
        <end position="74"/>
    </location>
</feature>
<dbReference type="GO" id="GO:0046922">
    <property type="term" value="F:peptide-O-fucosyltransferase activity"/>
    <property type="evidence" value="ECO:0007669"/>
    <property type="project" value="UniProtKB-EC"/>
</dbReference>
<keyword evidence="5 14" id="KW-0808">Transferase</keyword>
<dbReference type="InterPro" id="IPR038577">
    <property type="entry name" value="GT10-like_C_sf"/>
</dbReference>
<evidence type="ECO:0000256" key="12">
    <source>
        <dbReference type="ARBA" id="ARBA00048647"/>
    </source>
</evidence>
<evidence type="ECO:0000256" key="4">
    <source>
        <dbReference type="ARBA" id="ARBA00022676"/>
    </source>
</evidence>
<reference evidence="18" key="1">
    <citation type="submission" date="2019-10" db="EMBL/GenBank/DDBJ databases">
        <title>The sequence and de novo assembly of the wild yak genome.</title>
        <authorList>
            <person name="Liu Y."/>
        </authorList>
    </citation>
    <scope>NUCLEOTIDE SEQUENCE [LARGE SCALE GENOMIC DNA]</scope>
    <source>
        <strain evidence="18">WY2019</strain>
    </source>
</reference>
<evidence type="ECO:0000256" key="6">
    <source>
        <dbReference type="ARBA" id="ARBA00022692"/>
    </source>
</evidence>
<comment type="subcellular location">
    <subcellularLocation>
        <location evidence="1">Endoplasmic reticulum membrane</location>
        <topology evidence="1">Single-pass type II membrane protein</topology>
    </subcellularLocation>
    <subcellularLocation>
        <location evidence="14">Golgi apparatus</location>
        <location evidence="14">Golgi stack membrane</location>
        <topology evidence="14">Single-pass type II membrane protein</topology>
    </subcellularLocation>
</comment>
<comment type="catalytic activity">
    <reaction evidence="12">
        <text>L-seryl-[protein] + GDP-beta-L-fucose = 3-O-(alpha-L-fucosyl)-L-seryl-[protein] + GDP + H(+)</text>
        <dbReference type="Rhea" id="RHEA:63644"/>
        <dbReference type="Rhea" id="RHEA-COMP:9863"/>
        <dbReference type="Rhea" id="RHEA-COMP:17914"/>
        <dbReference type="ChEBI" id="CHEBI:15378"/>
        <dbReference type="ChEBI" id="CHEBI:29999"/>
        <dbReference type="ChEBI" id="CHEBI:57273"/>
        <dbReference type="ChEBI" id="CHEBI:58189"/>
        <dbReference type="ChEBI" id="CHEBI:189632"/>
        <dbReference type="EC" id="2.4.1.221"/>
    </reaction>
    <physiologicalReaction direction="left-to-right" evidence="12">
        <dbReference type="Rhea" id="RHEA:63645"/>
    </physiologicalReaction>
</comment>
<keyword evidence="19" id="KW-1185">Reference proteome</keyword>
<dbReference type="GO" id="GO:0032580">
    <property type="term" value="C:Golgi cisterna membrane"/>
    <property type="evidence" value="ECO:0007669"/>
    <property type="project" value="UniProtKB-SubCell"/>
</dbReference>
<evidence type="ECO:0000256" key="10">
    <source>
        <dbReference type="ARBA" id="ARBA00023180"/>
    </source>
</evidence>
<dbReference type="PANTHER" id="PTHR11929">
    <property type="entry name" value="ALPHA- 1,3 -FUCOSYLTRANSFERASE"/>
    <property type="match status" value="1"/>
</dbReference>
<evidence type="ECO:0000256" key="7">
    <source>
        <dbReference type="ARBA" id="ARBA00022968"/>
    </source>
</evidence>
<evidence type="ECO:0000256" key="13">
    <source>
        <dbReference type="ARBA" id="ARBA00059832"/>
    </source>
</evidence>
<evidence type="ECO:0000313" key="19">
    <source>
        <dbReference type="Proteomes" id="UP000322234"/>
    </source>
</evidence>
<evidence type="ECO:0000256" key="3">
    <source>
        <dbReference type="ARBA" id="ARBA00008919"/>
    </source>
</evidence>
<feature type="region of interest" description="Disordered" evidence="15">
    <location>
        <begin position="1"/>
        <end position="42"/>
    </location>
</feature>
<dbReference type="EC" id="2.4.1.-" evidence="14"/>
<evidence type="ECO:0000256" key="15">
    <source>
        <dbReference type="SAM" id="MobiDB-lite"/>
    </source>
</evidence>
<dbReference type="SUPFAM" id="SSF53756">
    <property type="entry name" value="UDP-Glycosyltransferase/glycogen phosphorylase"/>
    <property type="match status" value="1"/>
</dbReference>
<comment type="function">
    <text evidence="13">Protein O-fucosyltransferase that specifically catalyzes O-fucosylation of serine or threonine residues in EMI domains of target proteins, such as MMRN1, MMRN2 and EMID1. Attaches fucose through an O-glycosidic linkage. O-fucosylation of EMI domain-containing proteins may be required for facilitating protein folding and secretion. May also show alpha-(1,3)-fucosyltransferase activity toward the innermost N-acetyl glucosamine (GlcNAc) residue in biantennary N-glycan acceptors. However, this was tested with a library of synthetic substrates and this activity is unsure in vivo. May be involved in biosynthesis of Lewis X-carrying biantennary N-glycans that regulate neuron stem cell self-renewal during brain development.</text>
</comment>
<feature type="domain" description="Fucosyltransferase N-terminal" evidence="17">
    <location>
        <begin position="127"/>
        <end position="224"/>
    </location>
</feature>
<comment type="catalytic activity">
    <reaction evidence="11">
        <text>L-threonyl-[protein] + GDP-beta-L-fucose = 3-O-(alpha-L-fucosyl)-L-threonyl-[protein] + GDP + H(+)</text>
        <dbReference type="Rhea" id="RHEA:70491"/>
        <dbReference type="Rhea" id="RHEA-COMP:11060"/>
        <dbReference type="Rhea" id="RHEA-COMP:17915"/>
        <dbReference type="ChEBI" id="CHEBI:15378"/>
        <dbReference type="ChEBI" id="CHEBI:30013"/>
        <dbReference type="ChEBI" id="CHEBI:57273"/>
        <dbReference type="ChEBI" id="CHEBI:58189"/>
        <dbReference type="ChEBI" id="CHEBI:189631"/>
        <dbReference type="EC" id="2.4.1.221"/>
    </reaction>
    <physiologicalReaction direction="left-to-right" evidence="11">
        <dbReference type="Rhea" id="RHEA:70492"/>
    </physiologicalReaction>
</comment>
<dbReference type="InterPro" id="IPR001503">
    <property type="entry name" value="Glyco_trans_10"/>
</dbReference>
<dbReference type="EMBL" id="VBQZ03000020">
    <property type="protein sequence ID" value="MXQ84187.1"/>
    <property type="molecule type" value="Genomic_DNA"/>
</dbReference>
<evidence type="ECO:0000256" key="14">
    <source>
        <dbReference type="RuleBase" id="RU003832"/>
    </source>
</evidence>
<keyword evidence="7" id="KW-0735">Signal-anchor</keyword>
<proteinExistence type="inferred from homology"/>
<keyword evidence="9 14" id="KW-0472">Membrane</keyword>
<feature type="compositionally biased region" description="Basic and acidic residues" evidence="15">
    <location>
        <begin position="1"/>
        <end position="10"/>
    </location>
</feature>
<dbReference type="InterPro" id="IPR055270">
    <property type="entry name" value="Glyco_tran_10_C"/>
</dbReference>
<protein>
    <recommendedName>
        <fullName evidence="14">Fucosyltransferase</fullName>
        <ecNumber evidence="14">2.4.1.-</ecNumber>
    </recommendedName>
</protein>
<dbReference type="GO" id="GO:0046920">
    <property type="term" value="F:alpha-(1-&gt;3)-fucosyltransferase activity"/>
    <property type="evidence" value="ECO:0007669"/>
    <property type="project" value="TreeGrafter"/>
</dbReference>
<dbReference type="FunFam" id="3.40.50.11660:FF:000002">
    <property type="entry name" value="Alpha-(1,3)-fucosyltransferase"/>
    <property type="match status" value="1"/>
</dbReference>
<dbReference type="Pfam" id="PF00852">
    <property type="entry name" value="Glyco_transf_10"/>
    <property type="match status" value="1"/>
</dbReference>
<evidence type="ECO:0000256" key="5">
    <source>
        <dbReference type="ARBA" id="ARBA00022679"/>
    </source>
</evidence>
<dbReference type="Gene3D" id="3.40.50.11660">
    <property type="entry name" value="Glycosyl transferase family 10, C-terminal domain"/>
    <property type="match status" value="1"/>
</dbReference>
<evidence type="ECO:0000313" key="18">
    <source>
        <dbReference type="EMBL" id="MXQ84187.1"/>
    </source>
</evidence>
<evidence type="ECO:0000256" key="8">
    <source>
        <dbReference type="ARBA" id="ARBA00022989"/>
    </source>
</evidence>
<feature type="domain" description="Fucosyltransferase C-terminal" evidence="16">
    <location>
        <begin position="259"/>
        <end position="406"/>
    </location>
</feature>
<gene>
    <name evidence="18" type="ORF">E5288_WYG014208</name>
</gene>
<evidence type="ECO:0000259" key="17">
    <source>
        <dbReference type="Pfam" id="PF17039"/>
    </source>
</evidence>
<dbReference type="GO" id="GO:0005789">
    <property type="term" value="C:endoplasmic reticulum membrane"/>
    <property type="evidence" value="ECO:0007669"/>
    <property type="project" value="UniProtKB-SubCell"/>
</dbReference>
<sequence>MREDRGRQERPLSSPRFVGSLESRPPGLGRGHGLRAGRHPGQGSMVRIQRGKLLAFCLCVMATVFLLITLQVVVELGKFEGKKFKSSHLKDGHAQTEAEPLHLHPFVNREGLALNREKALAADGFPIMLWWSPLTGETGRLGQCGADACFFTINRTYLHHHRTKAFLFYGTDFSIDSLPLPRKAHHDWALFHEESPKNNYKLFHQPVITLFNYTATFSRHSHLPLTTQYLEGTEVLTSLRYLVPLRSKNHLRKSLAPLVYVQSDCDPPSDRDSYVRELMTYIEVDSYGECLRNKPLPPQLSNPASMDADGFYRILAQYKFILAFENAVCNDYITEKLWRPLKLGVVPVYYGSPSIADWLPSNRSAILVSEFSHPRELASYIRALDQDDRRYQAYIEWKLKGEISNQRLLTALRERKWGVQDVKQDNYIDAFECMVCTKVWDNIRLREKSWVRAHGKQCPAVFHITLAVLAGHQICLAGFCFCCTIKRRNWLQQFHSEGKTIEISERDARERDARTLLKLGETYRMVQVCPVSRSYRLGGYKCTDKTRNGLLGAMVEKKQYTLRQKSIKLSERFVNKPERAEQCDGQGGDNVLGDFGKPQTVPTILPGTDYKDFFARLHRRREINDVEHFQQNEDANVSEAVERNLEIVSLASSWPSESHSPRTWPLNQRIYNDQLIPLMEVGEAEERKRNQI</sequence>
<dbReference type="UniPathway" id="UPA00378"/>
<keyword evidence="8 14" id="KW-1133">Transmembrane helix</keyword>
<comment type="pathway">
    <text evidence="2">Protein modification; protein glycosylation.</text>
</comment>
<dbReference type="InterPro" id="IPR031481">
    <property type="entry name" value="Glyco_tran_10_N"/>
</dbReference>
<evidence type="ECO:0000256" key="9">
    <source>
        <dbReference type="ARBA" id="ARBA00023136"/>
    </source>
</evidence>
<comment type="similarity">
    <text evidence="3 14">Belongs to the glycosyltransferase 10 family.</text>
</comment>
<keyword evidence="14" id="KW-0333">Golgi apparatus</keyword>
<comment type="caution">
    <text evidence="18">The sequence shown here is derived from an EMBL/GenBank/DDBJ whole genome shotgun (WGS) entry which is preliminary data.</text>
</comment>
<keyword evidence="10" id="KW-0325">Glycoprotein</keyword>